<proteinExistence type="predicted"/>
<dbReference type="EMBL" id="CP099587">
    <property type="protein sequence ID" value="USS47628.1"/>
    <property type="molecule type" value="Genomic_DNA"/>
</dbReference>
<evidence type="ECO:0000313" key="2">
    <source>
        <dbReference type="EMBL" id="QPQ93457.1"/>
    </source>
</evidence>
<evidence type="ECO:0000313" key="3">
    <source>
        <dbReference type="EMBL" id="USS47628.1"/>
    </source>
</evidence>
<organism evidence="2 4">
    <name type="scientific">Burkholderia glumae</name>
    <name type="common">Pseudomonas glumae</name>
    <dbReference type="NCBI Taxonomy" id="337"/>
    <lineage>
        <taxon>Bacteria</taxon>
        <taxon>Pseudomonadati</taxon>
        <taxon>Pseudomonadota</taxon>
        <taxon>Betaproteobacteria</taxon>
        <taxon>Burkholderiales</taxon>
        <taxon>Burkholderiaceae</taxon>
        <taxon>Burkholderia</taxon>
    </lineage>
</organism>
<sequence length="272" mass="30558">MNNAYSIAHLTALGLNPPQLIEAASNAGAQYVGLRLNRTTPDEPLYDLINDRALMRETKARLAATGIKVWDIEAARMDPLRDHLHYQDFLEAGAELGAKYVLTQLPDWDRSRAVDRFGAFCDMAKPLNLNVSLEFVSWTDTPNLVEAARVLREVNRQNATMLVDLLHFDRSYSSLELLATLPRDWFKWAHVCDAPADHPVSLAQAIYTARCERRLPGEGGLDVKGILDCLPADIVYALEIPGEPTVEKIGYSEYIRRSVETTQRHLDEISVE</sequence>
<reference evidence="3" key="2">
    <citation type="submission" date="2022-06" db="EMBL/GenBank/DDBJ databases">
        <title>Draft genome sequence of Burkholderia glumae strain GR20004 isolated from rice panicle showing bacterial panicle blight.</title>
        <authorList>
            <person name="Choi S.Y."/>
            <person name="Lee Y.H."/>
        </authorList>
    </citation>
    <scope>NUCLEOTIDE SEQUENCE</scope>
    <source>
        <strain evidence="3">GR20004</strain>
    </source>
</reference>
<dbReference type="AlphaFoldDB" id="A0AAQ0BVI4"/>
<evidence type="ECO:0000313" key="4">
    <source>
        <dbReference type="Proteomes" id="UP000594892"/>
    </source>
</evidence>
<dbReference type="Gene3D" id="3.20.20.150">
    <property type="entry name" value="Divalent-metal-dependent TIM barrel enzymes"/>
    <property type="match status" value="1"/>
</dbReference>
<dbReference type="Proteomes" id="UP001056386">
    <property type="component" value="Chromosome 1"/>
</dbReference>
<dbReference type="SUPFAM" id="SSF51658">
    <property type="entry name" value="Xylose isomerase-like"/>
    <property type="match status" value="1"/>
</dbReference>
<gene>
    <name evidence="2" type="ORF">I6H06_14520</name>
    <name evidence="3" type="ORF">NFI99_22735</name>
</gene>
<dbReference type="Proteomes" id="UP000594892">
    <property type="component" value="Chromosome 2"/>
</dbReference>
<dbReference type="PANTHER" id="PTHR12110:SF48">
    <property type="entry name" value="BLL3656 PROTEIN"/>
    <property type="match status" value="1"/>
</dbReference>
<keyword evidence="5" id="KW-1185">Reference proteome</keyword>
<name>A0AAQ0BVI4_BURGL</name>
<dbReference type="InterPro" id="IPR013022">
    <property type="entry name" value="Xyl_isomerase-like_TIM-brl"/>
</dbReference>
<evidence type="ECO:0000259" key="1">
    <source>
        <dbReference type="Pfam" id="PF01261"/>
    </source>
</evidence>
<evidence type="ECO:0000313" key="5">
    <source>
        <dbReference type="Proteomes" id="UP001056386"/>
    </source>
</evidence>
<protein>
    <submittedName>
        <fullName evidence="2">TIM barrel protein</fullName>
    </submittedName>
</protein>
<dbReference type="InterPro" id="IPR050312">
    <property type="entry name" value="IolE/XylAMocC-like"/>
</dbReference>
<dbReference type="EMBL" id="CP065601">
    <property type="protein sequence ID" value="QPQ93457.1"/>
    <property type="molecule type" value="Genomic_DNA"/>
</dbReference>
<dbReference type="RefSeq" id="WP_015875802.1">
    <property type="nucleotide sequence ID" value="NZ_CP021074.1"/>
</dbReference>
<reference evidence="2 4" key="1">
    <citation type="submission" date="2020-12" db="EMBL/GenBank/DDBJ databases">
        <title>FDA dAtabase for Regulatory Grade micrObial Sequences (FDA-ARGOS): Supporting development and validation of Infectious Disease Dx tests.</title>
        <authorList>
            <person name="Minogue T."/>
            <person name="Wolcott M."/>
            <person name="Wasieloski L."/>
            <person name="Aguilar W."/>
            <person name="Moore D."/>
            <person name="Jaissle J."/>
            <person name="Tallon L."/>
            <person name="Sadzewicz L."/>
            <person name="Zhao X."/>
            <person name="Boylan J."/>
            <person name="Ott S."/>
            <person name="Bowen H."/>
            <person name="Vavikolanu K."/>
            <person name="Mehta A."/>
            <person name="Aluvathingal J."/>
            <person name="Nadendla S."/>
            <person name="Yan Y."/>
            <person name="Sichtig H."/>
        </authorList>
    </citation>
    <scope>NUCLEOTIDE SEQUENCE [LARGE SCALE GENOMIC DNA]</scope>
    <source>
        <strain evidence="2 4">FDAARGOS_949</strain>
    </source>
</reference>
<dbReference type="GeneID" id="45698062"/>
<dbReference type="Pfam" id="PF01261">
    <property type="entry name" value="AP_endonuc_2"/>
    <property type="match status" value="1"/>
</dbReference>
<feature type="domain" description="Xylose isomerase-like TIM barrel" evidence="1">
    <location>
        <begin position="21"/>
        <end position="230"/>
    </location>
</feature>
<dbReference type="PANTHER" id="PTHR12110">
    <property type="entry name" value="HYDROXYPYRUVATE ISOMERASE"/>
    <property type="match status" value="1"/>
</dbReference>
<dbReference type="InterPro" id="IPR036237">
    <property type="entry name" value="Xyl_isomerase-like_sf"/>
</dbReference>
<accession>A0AAQ0BVI4</accession>